<dbReference type="InterPro" id="IPR009977">
    <property type="entry name" value="Mig-14"/>
</dbReference>
<accession>A0ABS5Z9G4</accession>
<dbReference type="Pfam" id="PF07395">
    <property type="entry name" value="Mig-14"/>
    <property type="match status" value="1"/>
</dbReference>
<dbReference type="InterPro" id="IPR016181">
    <property type="entry name" value="Acyl_CoA_acyltransferase"/>
</dbReference>
<dbReference type="Gene3D" id="3.40.630.30">
    <property type="match status" value="1"/>
</dbReference>
<keyword evidence="2" id="KW-1185">Reference proteome</keyword>
<dbReference type="GO" id="GO:0016746">
    <property type="term" value="F:acyltransferase activity"/>
    <property type="evidence" value="ECO:0007669"/>
    <property type="project" value="UniProtKB-KW"/>
</dbReference>
<reference evidence="1 2" key="1">
    <citation type="submission" date="2021-04" db="EMBL/GenBank/DDBJ databases">
        <authorList>
            <person name="Pira H."/>
            <person name="Risdian C."/>
            <person name="Wink J."/>
        </authorList>
    </citation>
    <scope>NUCLEOTIDE SEQUENCE [LARGE SCALE GENOMIC DNA]</scope>
    <source>
        <strain evidence="1 2">WH53</strain>
    </source>
</reference>
<proteinExistence type="predicted"/>
<dbReference type="SUPFAM" id="SSF55729">
    <property type="entry name" value="Acyl-CoA N-acyltransferases (Nat)"/>
    <property type="match status" value="1"/>
</dbReference>
<comment type="caution">
    <text evidence="1">The sequence shown here is derived from an EMBL/GenBank/DDBJ whole genome shotgun (WGS) entry which is preliminary data.</text>
</comment>
<keyword evidence="1" id="KW-0012">Acyltransferase</keyword>
<organism evidence="1 2">
    <name type="scientific">Zooshikella harenae</name>
    <dbReference type="NCBI Taxonomy" id="2827238"/>
    <lineage>
        <taxon>Bacteria</taxon>
        <taxon>Pseudomonadati</taxon>
        <taxon>Pseudomonadota</taxon>
        <taxon>Gammaproteobacteria</taxon>
        <taxon>Oceanospirillales</taxon>
        <taxon>Zooshikellaceae</taxon>
        <taxon>Zooshikella</taxon>
    </lineage>
</organism>
<sequence length="299" mass="34061">MNWLIKWHMRHWTTIPYSTYCKAYNQWGGSFITHPEVIQGISELLEIPVMFQGRYEDDKLVAAVPTWGNYIAGSKTALKKLGKRGLIDVGNPEVILPMSPNIRIVLPYKSDFISGEHQPQIINLKNKGKALCLAKGFHSDGFSKKFKYNHRREIRLFQNEGGEFKPINSIAVDQLCAIYLELFEKRWGFSAKGSALMSKVLDKLYTFLTGNILYIADEPIAIQLVYQVETVNHLSVEYVNGGVNPAYKNHSPGSILSFTNIQQAQEFADSKNKPLRYSFGLADNDYKLRWCNKSPVFLT</sequence>
<protein>
    <submittedName>
        <fullName evidence="1">GNAT family N-acetyltransferase</fullName>
        <ecNumber evidence="1">2.3.1.-</ecNumber>
    </submittedName>
</protein>
<evidence type="ECO:0000313" key="2">
    <source>
        <dbReference type="Proteomes" id="UP000690515"/>
    </source>
</evidence>
<evidence type="ECO:0000313" key="1">
    <source>
        <dbReference type="EMBL" id="MBU2710693.1"/>
    </source>
</evidence>
<keyword evidence="1" id="KW-0808">Transferase</keyword>
<name>A0ABS5Z9G4_9GAMM</name>
<dbReference type="RefSeq" id="WP_215818858.1">
    <property type="nucleotide sequence ID" value="NZ_JAGSOY010000009.1"/>
</dbReference>
<dbReference type="EMBL" id="JAGSOY010000009">
    <property type="protein sequence ID" value="MBU2710693.1"/>
    <property type="molecule type" value="Genomic_DNA"/>
</dbReference>
<gene>
    <name evidence="1" type="ORF">KCG35_06455</name>
</gene>
<dbReference type="EC" id="2.3.1.-" evidence="1"/>
<dbReference type="Proteomes" id="UP000690515">
    <property type="component" value="Unassembled WGS sequence"/>
</dbReference>